<keyword evidence="4" id="KW-1185">Reference proteome</keyword>
<dbReference type="Gene3D" id="1.10.490.10">
    <property type="entry name" value="Globins"/>
    <property type="match status" value="1"/>
</dbReference>
<dbReference type="EMBL" id="SLWA01000001">
    <property type="protein sequence ID" value="TCN61264.1"/>
    <property type="molecule type" value="Genomic_DNA"/>
</dbReference>
<feature type="signal peptide" evidence="1">
    <location>
        <begin position="1"/>
        <end position="26"/>
    </location>
</feature>
<dbReference type="Proteomes" id="UP000295270">
    <property type="component" value="Unassembled WGS sequence"/>
</dbReference>
<organism evidence="3 5">
    <name type="scientific">Flavobacterium circumlabens</name>
    <dbReference type="NCBI Taxonomy" id="2133765"/>
    <lineage>
        <taxon>Bacteria</taxon>
        <taxon>Pseudomonadati</taxon>
        <taxon>Bacteroidota</taxon>
        <taxon>Flavobacteriia</taxon>
        <taxon>Flavobacteriales</taxon>
        <taxon>Flavobacteriaceae</taxon>
        <taxon>Flavobacterium</taxon>
    </lineage>
</organism>
<dbReference type="PROSITE" id="PS51257">
    <property type="entry name" value="PROKAR_LIPOPROTEIN"/>
    <property type="match status" value="1"/>
</dbReference>
<dbReference type="OrthoDB" id="792423at2"/>
<dbReference type="GO" id="GO:0020037">
    <property type="term" value="F:heme binding"/>
    <property type="evidence" value="ECO:0007669"/>
    <property type="project" value="InterPro"/>
</dbReference>
<reference evidence="2 4" key="1">
    <citation type="journal article" date="2015" name="Stand. Genomic Sci.">
        <title>Genomic Encyclopedia of Bacterial and Archaeal Type Strains, Phase III: the genomes of soil and plant-associated and newly described type strains.</title>
        <authorList>
            <person name="Whitman W.B."/>
            <person name="Woyke T."/>
            <person name="Klenk H.P."/>
            <person name="Zhou Y."/>
            <person name="Lilburn T.G."/>
            <person name="Beck B.J."/>
            <person name="De Vos P."/>
            <person name="Vandamme P."/>
            <person name="Eisen J.A."/>
            <person name="Garrity G."/>
            <person name="Hugenholtz P."/>
            <person name="Kyrpides N.C."/>
        </authorList>
    </citation>
    <scope>NUCLEOTIDE SEQUENCE [LARGE SCALE GENOMIC DNA]</scope>
    <source>
        <strain evidence="2 4">P5626</strain>
    </source>
</reference>
<dbReference type="GO" id="GO:0019825">
    <property type="term" value="F:oxygen binding"/>
    <property type="evidence" value="ECO:0007669"/>
    <property type="project" value="InterPro"/>
</dbReference>
<dbReference type="RefSeq" id="WP_132032948.1">
    <property type="nucleotide sequence ID" value="NZ_JBDSHJ010000037.1"/>
</dbReference>
<keyword evidence="1" id="KW-0732">Signal</keyword>
<evidence type="ECO:0008006" key="6">
    <source>
        <dbReference type="Google" id="ProtNLM"/>
    </source>
</evidence>
<comment type="caution">
    <text evidence="3">The sequence shown here is derived from an EMBL/GenBank/DDBJ whole genome shotgun (WGS) entry which is preliminary data.</text>
</comment>
<evidence type="ECO:0000313" key="4">
    <source>
        <dbReference type="Proteomes" id="UP000295270"/>
    </source>
</evidence>
<evidence type="ECO:0000313" key="2">
    <source>
        <dbReference type="EMBL" id="TCN61264.1"/>
    </source>
</evidence>
<protein>
    <recommendedName>
        <fullName evidence="6">Group 1 truncated hemoglobin</fullName>
    </recommendedName>
</protein>
<dbReference type="AlphaFoldDB" id="A0A4Y7U6R2"/>
<dbReference type="EMBL" id="QWDN01000010">
    <property type="protein sequence ID" value="TEB42137.1"/>
    <property type="molecule type" value="Genomic_DNA"/>
</dbReference>
<dbReference type="Proteomes" id="UP000298340">
    <property type="component" value="Unassembled WGS sequence"/>
</dbReference>
<evidence type="ECO:0000313" key="5">
    <source>
        <dbReference type="Proteomes" id="UP000298340"/>
    </source>
</evidence>
<reference evidence="3 5" key="2">
    <citation type="journal article" date="2018" name="Syst. Appl. Microbiol.">
        <title>Flavobacterium circumlabens sp. nov. and Flavobacterium cupreum sp. nov., two psychrotrophic species isolated from Antarctic environmental samples.</title>
        <authorList>
            <person name="Kralova S."/>
            <person name="Busse H.J."/>
            <person name="Svec P."/>
            <person name="Maslanova I."/>
            <person name="Stankova E."/>
            <person name="Bartak M."/>
            <person name="Sedlacek I."/>
        </authorList>
    </citation>
    <scope>NUCLEOTIDE SEQUENCE [LARGE SCALE GENOMIC DNA]</scope>
    <source>
        <strain evidence="3 5">CCM 8828</strain>
    </source>
</reference>
<accession>A0A4Y7U6R2</accession>
<evidence type="ECO:0000256" key="1">
    <source>
        <dbReference type="SAM" id="SignalP"/>
    </source>
</evidence>
<dbReference type="InterPro" id="IPR012292">
    <property type="entry name" value="Globin/Proto"/>
</dbReference>
<feature type="chain" id="PRO_5043204442" description="Group 1 truncated hemoglobin" evidence="1">
    <location>
        <begin position="27"/>
        <end position="198"/>
    </location>
</feature>
<evidence type="ECO:0000313" key="3">
    <source>
        <dbReference type="EMBL" id="TEB42137.1"/>
    </source>
</evidence>
<name>A0A4Y7U6R2_9FLAO</name>
<proteinExistence type="predicted"/>
<reference evidence="2" key="3">
    <citation type="submission" date="2019-03" db="EMBL/GenBank/DDBJ databases">
        <authorList>
            <person name="Whitman W."/>
            <person name="Huntemann M."/>
            <person name="Clum A."/>
            <person name="Pillay M."/>
            <person name="Palaniappan K."/>
            <person name="Varghese N."/>
            <person name="Mikhailova N."/>
            <person name="Stamatis D."/>
            <person name="Reddy T."/>
            <person name="Daum C."/>
            <person name="Shapiro N."/>
            <person name="Ivanova N."/>
            <person name="Kyrpides N."/>
            <person name="Woyke T."/>
        </authorList>
    </citation>
    <scope>NUCLEOTIDE SEQUENCE</scope>
    <source>
        <strain evidence="2">P5626</strain>
    </source>
</reference>
<gene>
    <name evidence="3" type="ORF">D0809_21430</name>
    <name evidence="2" type="ORF">EV142_101852</name>
</gene>
<sequence>MKIYSKITLSVLLVASATLTSCSSNDDDAPAPPVVKASIYERLGGTKMVADPDNSGQMIEQGRLSFRKVVNSTIGLIVADVQSNASGNLQAHFAPLLAETGTTQATNIAKLSDNLTDFFSFNTGGTNAVNTYSGLSMTAAHNPATNPRMGTKSSSADYTKFEGYVGAAANANGVASNTELYTDIVAVLESLRTPIVQK</sequence>